<dbReference type="InterPro" id="IPR002307">
    <property type="entry name" value="Tyr-tRNA-ligase"/>
</dbReference>
<organism evidence="10 11">
    <name type="scientific">Geodia barretti</name>
    <name type="common">Barrett's horny sponge</name>
    <dbReference type="NCBI Taxonomy" id="519541"/>
    <lineage>
        <taxon>Eukaryota</taxon>
        <taxon>Metazoa</taxon>
        <taxon>Porifera</taxon>
        <taxon>Demospongiae</taxon>
        <taxon>Heteroscleromorpha</taxon>
        <taxon>Tetractinellida</taxon>
        <taxon>Astrophorina</taxon>
        <taxon>Geodiidae</taxon>
        <taxon>Geodia</taxon>
    </lineage>
</organism>
<evidence type="ECO:0000256" key="8">
    <source>
        <dbReference type="ARBA" id="ARBA00048248"/>
    </source>
</evidence>
<dbReference type="EC" id="6.1.1.1" evidence="1 9"/>
<dbReference type="GO" id="GO:0003723">
    <property type="term" value="F:RNA binding"/>
    <property type="evidence" value="ECO:0007669"/>
    <property type="project" value="InterPro"/>
</dbReference>
<keyword evidence="2 9" id="KW-0436">Ligase</keyword>
<evidence type="ECO:0000256" key="7">
    <source>
        <dbReference type="ARBA" id="ARBA00033323"/>
    </source>
</evidence>
<dbReference type="PANTHER" id="PTHR11766:SF1">
    <property type="entry name" value="TYROSINE--TRNA LIGASE"/>
    <property type="match status" value="1"/>
</dbReference>
<dbReference type="InterPro" id="IPR002305">
    <property type="entry name" value="aa-tRNA-synth_Ic"/>
</dbReference>
<accession>A0AA35WZ68</accession>
<dbReference type="PANTHER" id="PTHR11766">
    <property type="entry name" value="TYROSYL-TRNA SYNTHETASE"/>
    <property type="match status" value="1"/>
</dbReference>
<gene>
    <name evidence="10" type="ORF">GBAR_LOCUS18188</name>
</gene>
<evidence type="ECO:0000256" key="1">
    <source>
        <dbReference type="ARBA" id="ARBA00013160"/>
    </source>
</evidence>
<dbReference type="PRINTS" id="PR01040">
    <property type="entry name" value="TRNASYNTHTYR"/>
</dbReference>
<dbReference type="Gene3D" id="1.10.240.10">
    <property type="entry name" value="Tyrosyl-Transfer RNA Synthetase"/>
    <property type="match status" value="1"/>
</dbReference>
<comment type="caution">
    <text evidence="10">The sequence shown here is derived from an EMBL/GenBank/DDBJ whole genome shotgun (WGS) entry which is preliminary data.</text>
</comment>
<evidence type="ECO:0000256" key="3">
    <source>
        <dbReference type="ARBA" id="ARBA00022741"/>
    </source>
</evidence>
<dbReference type="CDD" id="cd00805">
    <property type="entry name" value="TyrRS_core"/>
    <property type="match status" value="1"/>
</dbReference>
<dbReference type="SUPFAM" id="SSF55174">
    <property type="entry name" value="Alpha-L RNA-binding motif"/>
    <property type="match status" value="1"/>
</dbReference>
<dbReference type="Gene3D" id="3.10.290.10">
    <property type="entry name" value="RNA-binding S4 domain"/>
    <property type="match status" value="1"/>
</dbReference>
<evidence type="ECO:0000313" key="10">
    <source>
        <dbReference type="EMBL" id="CAI8032125.1"/>
    </source>
</evidence>
<dbReference type="GO" id="GO:0005829">
    <property type="term" value="C:cytosol"/>
    <property type="evidence" value="ECO:0007669"/>
    <property type="project" value="TreeGrafter"/>
</dbReference>
<dbReference type="GO" id="GO:0004831">
    <property type="term" value="F:tyrosine-tRNA ligase activity"/>
    <property type="evidence" value="ECO:0007669"/>
    <property type="project" value="UniProtKB-EC"/>
</dbReference>
<dbReference type="InterPro" id="IPR014729">
    <property type="entry name" value="Rossmann-like_a/b/a_fold"/>
</dbReference>
<dbReference type="InterPro" id="IPR024088">
    <property type="entry name" value="Tyr-tRNA-ligase_bac-type"/>
</dbReference>
<sequence length="377" mass="41901">MLQRGRPLRLKMGFDPSRPDIHLGHVVGLRKLRQLQDLGHQVILIVGDWTAQIGDPSGRSATRSMLSHAEVLDNAESYMRQFFKVVDRDRTQVEWQSQWFGDFTLANVIELTSRFTVAQFLERDDFARRFADHQPIAITELLYPLLQAYDSVAIEADVEFGGTDQMFNLLVGRELQEMMGQTPQQCFLMPILVGTDGVQKMSKSLGNYIALEESPQEMYGKVMSLPDSLILQYYEYLTDVPNADLAAMGQAMESDSANPMDFKKGLARSITATFHDTAAASGAETQFEQVVQRRDVPDDIPECRLADVAELSINQLLVRTELVASASEARRLVGQGAVEIIHSSGDRATVAAGAPLPALAAGDVIRAGRRRFVRLVQ</sequence>
<comment type="similarity">
    <text evidence="9">Belongs to the class-I aminoacyl-tRNA synthetase family.</text>
</comment>
<keyword evidence="6 9" id="KW-0030">Aminoacyl-tRNA synthetase</keyword>
<evidence type="ECO:0000256" key="6">
    <source>
        <dbReference type="ARBA" id="ARBA00023146"/>
    </source>
</evidence>
<proteinExistence type="inferred from homology"/>
<dbReference type="NCBIfam" id="TIGR00234">
    <property type="entry name" value="tyrS"/>
    <property type="match status" value="1"/>
</dbReference>
<dbReference type="EMBL" id="CASHTH010002585">
    <property type="protein sequence ID" value="CAI8032125.1"/>
    <property type="molecule type" value="Genomic_DNA"/>
</dbReference>
<keyword evidence="4 9" id="KW-0067">ATP-binding</keyword>
<evidence type="ECO:0000256" key="9">
    <source>
        <dbReference type="RuleBase" id="RU361234"/>
    </source>
</evidence>
<evidence type="ECO:0000256" key="5">
    <source>
        <dbReference type="ARBA" id="ARBA00022917"/>
    </source>
</evidence>
<comment type="catalytic activity">
    <reaction evidence="8 9">
        <text>tRNA(Tyr) + L-tyrosine + ATP = L-tyrosyl-tRNA(Tyr) + AMP + diphosphate + H(+)</text>
        <dbReference type="Rhea" id="RHEA:10220"/>
        <dbReference type="Rhea" id="RHEA-COMP:9706"/>
        <dbReference type="Rhea" id="RHEA-COMP:9707"/>
        <dbReference type="ChEBI" id="CHEBI:15378"/>
        <dbReference type="ChEBI" id="CHEBI:30616"/>
        <dbReference type="ChEBI" id="CHEBI:33019"/>
        <dbReference type="ChEBI" id="CHEBI:58315"/>
        <dbReference type="ChEBI" id="CHEBI:78442"/>
        <dbReference type="ChEBI" id="CHEBI:78536"/>
        <dbReference type="ChEBI" id="CHEBI:456215"/>
        <dbReference type="EC" id="6.1.1.1"/>
    </reaction>
</comment>
<dbReference type="AlphaFoldDB" id="A0AA35WZ68"/>
<dbReference type="Pfam" id="PF00579">
    <property type="entry name" value="tRNA-synt_1b"/>
    <property type="match status" value="1"/>
</dbReference>
<reference evidence="10" key="1">
    <citation type="submission" date="2023-03" db="EMBL/GenBank/DDBJ databases">
        <authorList>
            <person name="Steffen K."/>
            <person name="Cardenas P."/>
        </authorList>
    </citation>
    <scope>NUCLEOTIDE SEQUENCE</scope>
</reference>
<name>A0AA35WZ68_GEOBA</name>
<protein>
    <recommendedName>
        <fullName evidence="1 9">Tyrosine--tRNA ligase</fullName>
        <ecNumber evidence="1 9">6.1.1.1</ecNumber>
    </recommendedName>
    <alternativeName>
        <fullName evidence="7 9">Tyrosyl-tRNA synthetase</fullName>
    </alternativeName>
</protein>
<dbReference type="SUPFAM" id="SSF52374">
    <property type="entry name" value="Nucleotidylyl transferase"/>
    <property type="match status" value="1"/>
</dbReference>
<keyword evidence="11" id="KW-1185">Reference proteome</keyword>
<dbReference type="GO" id="GO:0006437">
    <property type="term" value="P:tyrosyl-tRNA aminoacylation"/>
    <property type="evidence" value="ECO:0007669"/>
    <property type="project" value="InterPro"/>
</dbReference>
<evidence type="ECO:0000313" key="11">
    <source>
        <dbReference type="Proteomes" id="UP001174909"/>
    </source>
</evidence>
<keyword evidence="5 9" id="KW-0648">Protein biosynthesis</keyword>
<evidence type="ECO:0000256" key="2">
    <source>
        <dbReference type="ARBA" id="ARBA00022598"/>
    </source>
</evidence>
<dbReference type="Gene3D" id="3.40.50.620">
    <property type="entry name" value="HUPs"/>
    <property type="match status" value="1"/>
</dbReference>
<dbReference type="InterPro" id="IPR036986">
    <property type="entry name" value="S4_RNA-bd_sf"/>
</dbReference>
<dbReference type="Proteomes" id="UP001174909">
    <property type="component" value="Unassembled WGS sequence"/>
</dbReference>
<evidence type="ECO:0000256" key="4">
    <source>
        <dbReference type="ARBA" id="ARBA00022840"/>
    </source>
</evidence>
<dbReference type="GO" id="GO:0005524">
    <property type="term" value="F:ATP binding"/>
    <property type="evidence" value="ECO:0007669"/>
    <property type="project" value="UniProtKB-KW"/>
</dbReference>
<keyword evidence="3 9" id="KW-0547">Nucleotide-binding</keyword>